<protein>
    <recommendedName>
        <fullName evidence="3">Replicative helicase inhibitor G39P N-terminal domain-containing protein</fullName>
    </recommendedName>
</protein>
<dbReference type="RefSeq" id="WP_119790159.1">
    <property type="nucleotide sequence ID" value="NZ_QYZD01000001.1"/>
</dbReference>
<dbReference type="OrthoDB" id="2625859at2"/>
<comment type="caution">
    <text evidence="1">The sequence shown here is derived from an EMBL/GenBank/DDBJ whole genome shotgun (WGS) entry which is preliminary data.</text>
</comment>
<evidence type="ECO:0000313" key="1">
    <source>
        <dbReference type="EMBL" id="RJG26676.1"/>
    </source>
</evidence>
<name>A0A3A3GSW9_PANTH</name>
<dbReference type="EMBL" id="QYZD01000001">
    <property type="protein sequence ID" value="RJG26676.1"/>
    <property type="molecule type" value="Genomic_DNA"/>
</dbReference>
<reference evidence="1 2" key="1">
    <citation type="submission" date="2018-09" db="EMBL/GenBank/DDBJ databases">
        <title>Paenibacillus SK2017-BO5.</title>
        <authorList>
            <person name="Piskunova J.V."/>
            <person name="Dubiley S.A."/>
            <person name="Severinov K.V."/>
        </authorList>
    </citation>
    <scope>NUCLEOTIDE SEQUENCE [LARGE SCALE GENOMIC DNA]</scope>
    <source>
        <strain evidence="1 2">BO5</strain>
    </source>
</reference>
<sequence>MKIDEAAELFKIIKRHYPNFDGSVQNVKENFRYLKDFPFEVALDNVDKHIMTERFPPTIADIRGRLGEQIERNRMKQETDEYFDKLDAWRQNAAPPPPGNLERVRALVKGEGA</sequence>
<accession>A0A3A3GSW9</accession>
<dbReference type="Gene3D" id="1.10.8.200">
    <property type="entry name" value="Replisome organizer (g39p helicase loader/inhibitor protein)"/>
    <property type="match status" value="1"/>
</dbReference>
<evidence type="ECO:0008006" key="3">
    <source>
        <dbReference type="Google" id="ProtNLM"/>
    </source>
</evidence>
<dbReference type="Proteomes" id="UP000266177">
    <property type="component" value="Unassembled WGS sequence"/>
</dbReference>
<proteinExistence type="predicted"/>
<evidence type="ECO:0000313" key="2">
    <source>
        <dbReference type="Proteomes" id="UP000266177"/>
    </source>
</evidence>
<gene>
    <name evidence="1" type="ORF">DQX05_01190</name>
</gene>
<organism evidence="1 2">
    <name type="scientific">Paenibacillus thiaminolyticus</name>
    <name type="common">Bacillus thiaminolyticus</name>
    <dbReference type="NCBI Taxonomy" id="49283"/>
    <lineage>
        <taxon>Bacteria</taxon>
        <taxon>Bacillati</taxon>
        <taxon>Bacillota</taxon>
        <taxon>Bacilli</taxon>
        <taxon>Bacillales</taxon>
        <taxon>Paenibacillaceae</taxon>
        <taxon>Paenibacillus</taxon>
    </lineage>
</organism>
<dbReference type="AlphaFoldDB" id="A0A3A3GSW9"/>